<dbReference type="Gene3D" id="3.40.630.30">
    <property type="match status" value="1"/>
</dbReference>
<reference evidence="2 3" key="1">
    <citation type="journal article" date="2016" name="Nat. Commun.">
        <title>Thousands of microbial genomes shed light on interconnected biogeochemical processes in an aquifer system.</title>
        <authorList>
            <person name="Anantharaman K."/>
            <person name="Brown C.T."/>
            <person name="Hug L.A."/>
            <person name="Sharon I."/>
            <person name="Castelle C.J."/>
            <person name="Probst A.J."/>
            <person name="Thomas B.C."/>
            <person name="Singh A."/>
            <person name="Wilkins M.J."/>
            <person name="Karaoz U."/>
            <person name="Brodie E.L."/>
            <person name="Williams K.H."/>
            <person name="Hubbard S.S."/>
            <person name="Banfield J.F."/>
        </authorList>
    </citation>
    <scope>NUCLEOTIDE SEQUENCE [LARGE SCALE GENOMIC DNA]</scope>
</reference>
<dbReference type="EMBL" id="MHMA01000018">
    <property type="protein sequence ID" value="OGZ20294.1"/>
    <property type="molecule type" value="Genomic_DNA"/>
</dbReference>
<protein>
    <recommendedName>
        <fullName evidence="1">BioF2-like acetyltransferase domain-containing protein</fullName>
    </recommendedName>
</protein>
<dbReference type="Pfam" id="PF13480">
    <property type="entry name" value="Acetyltransf_6"/>
    <property type="match status" value="1"/>
</dbReference>
<accession>A0A1G2E366</accession>
<name>A0A1G2E366_9BACT</name>
<dbReference type="InterPro" id="IPR016181">
    <property type="entry name" value="Acyl_CoA_acyltransferase"/>
</dbReference>
<dbReference type="SUPFAM" id="SSF55729">
    <property type="entry name" value="Acyl-CoA N-acyltransferases (Nat)"/>
    <property type="match status" value="1"/>
</dbReference>
<dbReference type="Proteomes" id="UP000178721">
    <property type="component" value="Unassembled WGS sequence"/>
</dbReference>
<proteinExistence type="predicted"/>
<dbReference type="AlphaFoldDB" id="A0A1G2E366"/>
<evidence type="ECO:0000313" key="2">
    <source>
        <dbReference type="EMBL" id="OGZ20294.1"/>
    </source>
</evidence>
<organism evidence="2 3">
    <name type="scientific">Candidatus Nealsonbacteria bacterium RIFCSPHIGHO2_01_FULL_43_31</name>
    <dbReference type="NCBI Taxonomy" id="1801665"/>
    <lineage>
        <taxon>Bacteria</taxon>
        <taxon>Candidatus Nealsoniibacteriota</taxon>
    </lineage>
</organism>
<sequence>MSDFTALSRSSFSPPDSNIGITGFIGSLPKDLDIEIVSEIEHCHNLWQELANAKTLFDTWEFRYAFYLGYHYRPYFILLKNQRENLALLPLWYDEDEKQYTWFGSDWQEEVRFFSKDPKYIPVLLSVAPFPLLLNAISPKSAFLLGKTVAFEPDAAKYVLQLEKFSNHEDYLATLKKNERHSMRKDRRRIERQAPEIIFDNFADFDSLVEISKKRITEKGRVPDWHDPRRIETFKQVINLGGRSYQNRIITVKINGKIAGVDLICLFGNTYFTVKCGYNVAEFPGIGNYFNLIEIDDAIKLGFKKIDFLQNNYTWKSRWFEAVPLFKYIKS</sequence>
<gene>
    <name evidence="2" type="ORF">A2654_01875</name>
</gene>
<dbReference type="InterPro" id="IPR038740">
    <property type="entry name" value="BioF2-like_GNAT_dom"/>
</dbReference>
<comment type="caution">
    <text evidence="2">The sequence shown here is derived from an EMBL/GenBank/DDBJ whole genome shotgun (WGS) entry which is preliminary data.</text>
</comment>
<evidence type="ECO:0000259" key="1">
    <source>
        <dbReference type="Pfam" id="PF13480"/>
    </source>
</evidence>
<evidence type="ECO:0000313" key="3">
    <source>
        <dbReference type="Proteomes" id="UP000178721"/>
    </source>
</evidence>
<feature type="domain" description="BioF2-like acetyltransferase" evidence="1">
    <location>
        <begin position="178"/>
        <end position="317"/>
    </location>
</feature>